<keyword evidence="6 10" id="KW-0067">ATP-binding</keyword>
<dbReference type="GO" id="GO:0015424">
    <property type="term" value="F:ABC-type amino acid transporter activity"/>
    <property type="evidence" value="ECO:0007669"/>
    <property type="project" value="InterPro"/>
</dbReference>
<evidence type="ECO:0000259" key="9">
    <source>
        <dbReference type="PROSITE" id="PS50893"/>
    </source>
</evidence>
<dbReference type="Pfam" id="PF00005">
    <property type="entry name" value="ABC_tran"/>
    <property type="match status" value="1"/>
</dbReference>
<feature type="domain" description="ABC transporter" evidence="9">
    <location>
        <begin position="5"/>
        <end position="239"/>
    </location>
</feature>
<proteinExistence type="inferred from homology"/>
<comment type="similarity">
    <text evidence="2">Belongs to the ABC transporter superfamily.</text>
</comment>
<dbReference type="CDD" id="cd03262">
    <property type="entry name" value="ABC_HisP_GlnQ"/>
    <property type="match status" value="1"/>
</dbReference>
<keyword evidence="3" id="KW-0813">Transport</keyword>
<dbReference type="AlphaFoldDB" id="A0A553IG91"/>
<dbReference type="InterPro" id="IPR027417">
    <property type="entry name" value="P-loop_NTPase"/>
</dbReference>
<dbReference type="SMART" id="SM00382">
    <property type="entry name" value="AAA"/>
    <property type="match status" value="1"/>
</dbReference>
<keyword evidence="8" id="KW-0472">Membrane</keyword>
<comment type="subcellular location">
    <subcellularLocation>
        <location evidence="1">Cell membrane</location>
        <topology evidence="1">Peripheral membrane protein</topology>
    </subcellularLocation>
</comment>
<dbReference type="GO" id="GO:0005524">
    <property type="term" value="F:ATP binding"/>
    <property type="evidence" value="ECO:0007669"/>
    <property type="project" value="UniProtKB-KW"/>
</dbReference>
<evidence type="ECO:0000256" key="6">
    <source>
        <dbReference type="ARBA" id="ARBA00022840"/>
    </source>
</evidence>
<dbReference type="SUPFAM" id="SSF52540">
    <property type="entry name" value="P-loop containing nucleoside triphosphate hydrolases"/>
    <property type="match status" value="1"/>
</dbReference>
<evidence type="ECO:0000256" key="1">
    <source>
        <dbReference type="ARBA" id="ARBA00004202"/>
    </source>
</evidence>
<evidence type="ECO:0000256" key="5">
    <source>
        <dbReference type="ARBA" id="ARBA00022741"/>
    </source>
</evidence>
<dbReference type="InterPro" id="IPR003593">
    <property type="entry name" value="AAA+_ATPase"/>
</dbReference>
<dbReference type="InterPro" id="IPR017871">
    <property type="entry name" value="ABC_transporter-like_CS"/>
</dbReference>
<dbReference type="PROSITE" id="PS50893">
    <property type="entry name" value="ABC_TRANSPORTER_2"/>
    <property type="match status" value="1"/>
</dbReference>
<dbReference type="EMBL" id="VKID01000002">
    <property type="protein sequence ID" value="TRX99220.1"/>
    <property type="molecule type" value="Genomic_DNA"/>
</dbReference>
<dbReference type="FunFam" id="3.40.50.300:FF:000020">
    <property type="entry name" value="Amino acid ABC transporter ATP-binding component"/>
    <property type="match status" value="1"/>
</dbReference>
<name>A0A553IG91_ACHLA</name>
<keyword evidence="5" id="KW-0547">Nucleotide-binding</keyword>
<dbReference type="GO" id="GO:0016887">
    <property type="term" value="F:ATP hydrolysis activity"/>
    <property type="evidence" value="ECO:0007669"/>
    <property type="project" value="InterPro"/>
</dbReference>
<dbReference type="PIRSF" id="PIRSF039085">
    <property type="entry name" value="ABC_ATPase_HisP"/>
    <property type="match status" value="1"/>
</dbReference>
<keyword evidence="4" id="KW-1003">Cell membrane</keyword>
<dbReference type="Proteomes" id="UP000315938">
    <property type="component" value="Unassembled WGS sequence"/>
</dbReference>
<dbReference type="InterPro" id="IPR050086">
    <property type="entry name" value="MetN_ABC_transporter-like"/>
</dbReference>
<organism evidence="10 11">
    <name type="scientific">Acholeplasma laidlawii</name>
    <dbReference type="NCBI Taxonomy" id="2148"/>
    <lineage>
        <taxon>Bacteria</taxon>
        <taxon>Bacillati</taxon>
        <taxon>Mycoplasmatota</taxon>
        <taxon>Mollicutes</taxon>
        <taxon>Acholeplasmatales</taxon>
        <taxon>Acholeplasmataceae</taxon>
        <taxon>Acholeplasma</taxon>
    </lineage>
</organism>
<accession>A0A553IG91</accession>
<dbReference type="Gene3D" id="3.40.50.300">
    <property type="entry name" value="P-loop containing nucleotide triphosphate hydrolases"/>
    <property type="match status" value="1"/>
</dbReference>
<dbReference type="InterPro" id="IPR030679">
    <property type="entry name" value="ABC_ATPase_HisP-typ"/>
</dbReference>
<keyword evidence="7" id="KW-0029">Amino-acid transport</keyword>
<dbReference type="PANTHER" id="PTHR43166:SF9">
    <property type="entry name" value="GLUTAMATE_ASPARTATE IMPORT ATP-BINDING PROTEIN GLTL"/>
    <property type="match status" value="1"/>
</dbReference>
<gene>
    <name evidence="10" type="ORF">FNV44_05810</name>
</gene>
<evidence type="ECO:0000313" key="10">
    <source>
        <dbReference type="EMBL" id="TRX99220.1"/>
    </source>
</evidence>
<dbReference type="GO" id="GO:0005886">
    <property type="term" value="C:plasma membrane"/>
    <property type="evidence" value="ECO:0007669"/>
    <property type="project" value="UniProtKB-SubCell"/>
</dbReference>
<evidence type="ECO:0000313" key="11">
    <source>
        <dbReference type="Proteomes" id="UP000315938"/>
    </source>
</evidence>
<evidence type="ECO:0000256" key="3">
    <source>
        <dbReference type="ARBA" id="ARBA00022448"/>
    </source>
</evidence>
<protein>
    <submittedName>
        <fullName evidence="10">Amino acid ABC transporter ATP-binding protein</fullName>
    </submittedName>
</protein>
<evidence type="ECO:0000256" key="7">
    <source>
        <dbReference type="ARBA" id="ARBA00022970"/>
    </source>
</evidence>
<evidence type="ECO:0000256" key="8">
    <source>
        <dbReference type="ARBA" id="ARBA00023136"/>
    </source>
</evidence>
<sequence>MRNILEVKNLSKHFGSHHVLKDINLKINEGDVVTIIGSSGSGKTTLLRCLNLLNEADSGQIIFNESDLMDPSTNLDQLRMKIGMVFQSFNLFNNKNVIDNCTLAPIKLLKMTKEDANELALKLLYKVGMKSFAYKKIDTLSGGQKQRVAIARALCMNPQIILFDEPTSALDPELTGEVLQVMKDLVNEGMTMIIVTHEMQFAKEVSSRIIFMDQGLIVEEGTPTEIFDNPKMERTKNFIK</sequence>
<dbReference type="RefSeq" id="WP_064211954.1">
    <property type="nucleotide sequence ID" value="NZ_JACAOE010000002.1"/>
</dbReference>
<comment type="caution">
    <text evidence="10">The sequence shown here is derived from an EMBL/GenBank/DDBJ whole genome shotgun (WGS) entry which is preliminary data.</text>
</comment>
<dbReference type="PROSITE" id="PS00211">
    <property type="entry name" value="ABC_TRANSPORTER_1"/>
    <property type="match status" value="1"/>
</dbReference>
<reference evidence="10 11" key="1">
    <citation type="submission" date="2019-07" db="EMBL/GenBank/DDBJ databases">
        <title>Genome sequence of Acholeplasma laidlawii strain with increased resistance to erythromycin.</title>
        <authorList>
            <person name="Medvedeva E.S."/>
            <person name="Baranova N.B."/>
            <person name="Siniagina M.N."/>
            <person name="Mouzykantov A."/>
            <person name="Chernova O.A."/>
            <person name="Chernov V.M."/>
        </authorList>
    </citation>
    <scope>NUCLEOTIDE SEQUENCE [LARGE SCALE GENOMIC DNA]</scope>
    <source>
        <strain evidence="10 11">PG8REry</strain>
    </source>
</reference>
<evidence type="ECO:0000256" key="4">
    <source>
        <dbReference type="ARBA" id="ARBA00022475"/>
    </source>
</evidence>
<dbReference type="PANTHER" id="PTHR43166">
    <property type="entry name" value="AMINO ACID IMPORT ATP-BINDING PROTEIN"/>
    <property type="match status" value="1"/>
</dbReference>
<evidence type="ECO:0000256" key="2">
    <source>
        <dbReference type="ARBA" id="ARBA00005417"/>
    </source>
</evidence>
<dbReference type="InterPro" id="IPR003439">
    <property type="entry name" value="ABC_transporter-like_ATP-bd"/>
</dbReference>